<dbReference type="Gene3D" id="3.80.10.10">
    <property type="entry name" value="Ribonuclease Inhibitor"/>
    <property type="match status" value="1"/>
</dbReference>
<feature type="compositionally biased region" description="Low complexity" evidence="1">
    <location>
        <begin position="471"/>
        <end position="481"/>
    </location>
</feature>
<proteinExistence type="predicted"/>
<protein>
    <submittedName>
        <fullName evidence="2">Uncharacterized protein</fullName>
    </submittedName>
</protein>
<gene>
    <name evidence="2" type="ORF">Pcinc_027985</name>
</gene>
<evidence type="ECO:0000313" key="3">
    <source>
        <dbReference type="Proteomes" id="UP001286313"/>
    </source>
</evidence>
<feature type="compositionally biased region" description="Polar residues" evidence="1">
    <location>
        <begin position="405"/>
        <end position="426"/>
    </location>
</feature>
<dbReference type="EMBL" id="JAWQEG010003389">
    <property type="protein sequence ID" value="KAK3866487.1"/>
    <property type="molecule type" value="Genomic_DNA"/>
</dbReference>
<keyword evidence="3" id="KW-1185">Reference proteome</keyword>
<dbReference type="InterPro" id="IPR032675">
    <property type="entry name" value="LRR_dom_sf"/>
</dbReference>
<name>A0AAE1F3B4_PETCI</name>
<feature type="region of interest" description="Disordered" evidence="1">
    <location>
        <begin position="381"/>
        <end position="486"/>
    </location>
</feature>
<evidence type="ECO:0000313" key="2">
    <source>
        <dbReference type="EMBL" id="KAK3866487.1"/>
    </source>
</evidence>
<evidence type="ECO:0000256" key="1">
    <source>
        <dbReference type="SAM" id="MobiDB-lite"/>
    </source>
</evidence>
<feature type="compositionally biased region" description="Low complexity" evidence="1">
    <location>
        <begin position="430"/>
        <end position="440"/>
    </location>
</feature>
<reference evidence="2" key="1">
    <citation type="submission" date="2023-10" db="EMBL/GenBank/DDBJ databases">
        <title>Genome assemblies of two species of porcelain crab, Petrolisthes cinctipes and Petrolisthes manimaculis (Anomura: Porcellanidae).</title>
        <authorList>
            <person name="Angst P."/>
        </authorList>
    </citation>
    <scope>NUCLEOTIDE SEQUENCE</scope>
    <source>
        <strain evidence="2">PB745_01</strain>
        <tissue evidence="2">Gill</tissue>
    </source>
</reference>
<comment type="caution">
    <text evidence="2">The sequence shown here is derived from an EMBL/GenBank/DDBJ whole genome shotgun (WGS) entry which is preliminary data.</text>
</comment>
<organism evidence="2 3">
    <name type="scientific">Petrolisthes cinctipes</name>
    <name type="common">Flat porcelain crab</name>
    <dbReference type="NCBI Taxonomy" id="88211"/>
    <lineage>
        <taxon>Eukaryota</taxon>
        <taxon>Metazoa</taxon>
        <taxon>Ecdysozoa</taxon>
        <taxon>Arthropoda</taxon>
        <taxon>Crustacea</taxon>
        <taxon>Multicrustacea</taxon>
        <taxon>Malacostraca</taxon>
        <taxon>Eumalacostraca</taxon>
        <taxon>Eucarida</taxon>
        <taxon>Decapoda</taxon>
        <taxon>Pleocyemata</taxon>
        <taxon>Anomura</taxon>
        <taxon>Galatheoidea</taxon>
        <taxon>Porcellanidae</taxon>
        <taxon>Petrolisthes</taxon>
    </lineage>
</organism>
<dbReference type="SUPFAM" id="SSF52058">
    <property type="entry name" value="L domain-like"/>
    <property type="match status" value="1"/>
</dbReference>
<dbReference type="Proteomes" id="UP001286313">
    <property type="component" value="Unassembled WGS sequence"/>
</dbReference>
<accession>A0AAE1F3B4</accession>
<feature type="compositionally biased region" description="Low complexity" evidence="1">
    <location>
        <begin position="449"/>
        <end position="459"/>
    </location>
</feature>
<sequence>MVVVSGQSSSYHLCHSPFCTCTETFLGIEVSCHCTDHVQELTIGTLDLLPRDLYSLTLASCTTLTLQQPLSHFHRLRAVTIVGVGELKLPKRALLAGLRRLTSFTVEDTKISVIPSFSLGRMNGGVGAGLSIVFRNVEIGTISSGAFSGLGRPRRLQFTNCRIGEVEPNSFGRGRSQVDNLSINRCQIGSIKKNGIWFQRASVVHMDQLEIGEVVSSAVRIGNSFFFYLTRSRIEYYEVGGVVVKFRRGVMIDKNVIGPLEVGGESSNWLFQVEASSDFSGHSFAPFIHFTSNVLTTLLPARPFFPPKPTINIAVPNNTFGECSCDTFTNFMHTLSPTLDPFALAVHQAAIEHGLCILEGESYSIGCSTVINPQVFTNGRTPSKIPVRGSTNKNRSRTKIKQKANETVHQSTPRTSSEATQIFSPDTPSRHTTFTTSTTPRFPPPPRPSLLSFTSPTTTVSRAPPLPNKLSFQSSASPTSSPRLTQAHRPAQILSQTKQPEINEPPTAHAIMTPVSSSDSFYSRPTLPLGLEGIDIETIWNEIYAGVFSQRLRRPLAIDSRPEKSVMTFRKLSKPRQFLGTEGRKQVFFTPR</sequence>
<dbReference type="AlphaFoldDB" id="A0AAE1F3B4"/>